<dbReference type="SUPFAM" id="SSF52980">
    <property type="entry name" value="Restriction endonuclease-like"/>
    <property type="match status" value="1"/>
</dbReference>
<dbReference type="Gene3D" id="3.40.1350.10">
    <property type="match status" value="1"/>
</dbReference>
<dbReference type="GO" id="GO:0008821">
    <property type="term" value="F:crossover junction DNA endonuclease activity"/>
    <property type="evidence" value="ECO:0007669"/>
    <property type="project" value="UniProtKB-EC"/>
</dbReference>
<proteinExistence type="predicted"/>
<organism evidence="2">
    <name type="scientific">Siphoviridae sp. ctmqu18</name>
    <dbReference type="NCBI Taxonomy" id="2825655"/>
    <lineage>
        <taxon>Viruses</taxon>
        <taxon>Duplodnaviria</taxon>
        <taxon>Heunggongvirae</taxon>
        <taxon>Uroviricota</taxon>
        <taxon>Caudoviricetes</taxon>
    </lineage>
</organism>
<dbReference type="InterPro" id="IPR011856">
    <property type="entry name" value="tRNA_endonuc-like_dom_sf"/>
</dbReference>
<comment type="catalytic activity">
    <reaction evidence="1">
        <text>Endonucleolytic cleavage at a junction such as a reciprocal single-stranded crossover between two homologous DNA duplexes (Holliday junction).</text>
        <dbReference type="EC" id="3.1.21.10"/>
    </reaction>
</comment>
<dbReference type="GO" id="GO:0003676">
    <property type="term" value="F:nucleic acid binding"/>
    <property type="evidence" value="ECO:0007669"/>
    <property type="project" value="InterPro"/>
</dbReference>
<dbReference type="EMBL" id="BK016207">
    <property type="protein sequence ID" value="DAG02259.1"/>
    <property type="molecule type" value="Genomic_DNA"/>
</dbReference>
<name>A0A8S5V6K1_9CAUD</name>
<accession>A0A8S5V6K1</accession>
<dbReference type="InterPro" id="IPR002732">
    <property type="entry name" value="Hjc"/>
</dbReference>
<dbReference type="InterPro" id="IPR011335">
    <property type="entry name" value="Restrct_endonuc-II-like"/>
</dbReference>
<dbReference type="Pfam" id="PF01870">
    <property type="entry name" value="Hjc"/>
    <property type="match status" value="1"/>
</dbReference>
<sequence>MSNKKIGNDFENEFCEILSENGFWVHNFAQNQAGQPADVIAVRDGGSFLIDCKVCITGRFQLNRIEENQQSAMRHWVDTGNEEAWFALKIENDIVMMRYSDLMLLKTVQSSLNKSEILKHGVMFEKWVDNEY</sequence>
<evidence type="ECO:0000313" key="2">
    <source>
        <dbReference type="EMBL" id="DAG02259.1"/>
    </source>
</evidence>
<protein>
    <submittedName>
        <fullName evidence="2">Holliday junction resolvase</fullName>
    </submittedName>
</protein>
<evidence type="ECO:0000256" key="1">
    <source>
        <dbReference type="ARBA" id="ARBA00029354"/>
    </source>
</evidence>
<reference evidence="2" key="1">
    <citation type="journal article" date="2021" name="Proc. Natl. Acad. Sci. U.S.A.">
        <title>A Catalog of Tens of Thousands of Viruses from Human Metagenomes Reveals Hidden Associations with Chronic Diseases.</title>
        <authorList>
            <person name="Tisza M.J."/>
            <person name="Buck C.B."/>
        </authorList>
    </citation>
    <scope>NUCLEOTIDE SEQUENCE</scope>
    <source>
        <strain evidence="2">Ctmqu18</strain>
    </source>
</reference>